<dbReference type="GO" id="GO:0042956">
    <property type="term" value="P:maltodextrin transmembrane transport"/>
    <property type="evidence" value="ECO:0007669"/>
    <property type="project" value="TreeGrafter"/>
</dbReference>
<evidence type="ECO:0000256" key="4">
    <source>
        <dbReference type="SAM" id="SignalP"/>
    </source>
</evidence>
<keyword evidence="3 4" id="KW-0732">Signal</keyword>
<evidence type="ECO:0000256" key="3">
    <source>
        <dbReference type="ARBA" id="ARBA00022729"/>
    </source>
</evidence>
<protein>
    <submittedName>
        <fullName evidence="5">Sugar ABC transporter substrate-binding protein</fullName>
    </submittedName>
</protein>
<evidence type="ECO:0000256" key="1">
    <source>
        <dbReference type="ARBA" id="ARBA00008520"/>
    </source>
</evidence>
<dbReference type="InterPro" id="IPR006059">
    <property type="entry name" value="SBP"/>
</dbReference>
<dbReference type="Gene3D" id="3.40.190.10">
    <property type="entry name" value="Periplasmic binding protein-like II"/>
    <property type="match status" value="2"/>
</dbReference>
<dbReference type="PANTHER" id="PTHR30061:SF50">
    <property type="entry name" value="MALTOSE_MALTODEXTRIN-BINDING PERIPLASMIC PROTEIN"/>
    <property type="match status" value="1"/>
</dbReference>
<comment type="similarity">
    <text evidence="1">Belongs to the bacterial solute-binding protein 1 family.</text>
</comment>
<evidence type="ECO:0000313" key="6">
    <source>
        <dbReference type="Proteomes" id="UP000638353"/>
    </source>
</evidence>
<gene>
    <name evidence="5" type="primary">lacE</name>
    <name evidence="5" type="ORF">GCM10010334_17570</name>
</gene>
<dbReference type="SUPFAM" id="SSF53850">
    <property type="entry name" value="Periplasmic binding protein-like II"/>
    <property type="match status" value="1"/>
</dbReference>
<dbReference type="GO" id="GO:0055052">
    <property type="term" value="C:ATP-binding cassette (ABC) transporter complex, substrate-binding subunit-containing"/>
    <property type="evidence" value="ECO:0007669"/>
    <property type="project" value="TreeGrafter"/>
</dbReference>
<evidence type="ECO:0000256" key="2">
    <source>
        <dbReference type="ARBA" id="ARBA00022448"/>
    </source>
</evidence>
<reference evidence="5" key="1">
    <citation type="journal article" date="2014" name="Int. J. Syst. Evol. Microbiol.">
        <title>Complete genome sequence of Corynebacterium casei LMG S-19264T (=DSM 44701T), isolated from a smear-ripened cheese.</title>
        <authorList>
            <consortium name="US DOE Joint Genome Institute (JGI-PGF)"/>
            <person name="Walter F."/>
            <person name="Albersmeier A."/>
            <person name="Kalinowski J."/>
            <person name="Ruckert C."/>
        </authorList>
    </citation>
    <scope>NUCLEOTIDE SEQUENCE</scope>
    <source>
        <strain evidence="5">JCM 4637</strain>
    </source>
</reference>
<feature type="signal peptide" evidence="4">
    <location>
        <begin position="1"/>
        <end position="20"/>
    </location>
</feature>
<dbReference type="GO" id="GO:1901982">
    <property type="term" value="F:maltose binding"/>
    <property type="evidence" value="ECO:0007669"/>
    <property type="project" value="TreeGrafter"/>
</dbReference>
<dbReference type="Proteomes" id="UP000638353">
    <property type="component" value="Unassembled WGS sequence"/>
</dbReference>
<dbReference type="Pfam" id="PF01547">
    <property type="entry name" value="SBP_bac_1"/>
    <property type="match status" value="1"/>
</dbReference>
<dbReference type="PROSITE" id="PS51257">
    <property type="entry name" value="PROKAR_LIPOPROTEIN"/>
    <property type="match status" value="1"/>
</dbReference>
<dbReference type="EMBL" id="BMVC01000003">
    <property type="protein sequence ID" value="GHC86488.1"/>
    <property type="molecule type" value="Genomic_DNA"/>
</dbReference>
<dbReference type="AlphaFoldDB" id="A0A918WVP8"/>
<evidence type="ECO:0000313" key="5">
    <source>
        <dbReference type="EMBL" id="GHC86488.1"/>
    </source>
</evidence>
<comment type="caution">
    <text evidence="5">The sequence shown here is derived from an EMBL/GenBank/DDBJ whole genome shotgun (WGS) entry which is preliminary data.</text>
</comment>
<reference evidence="5" key="2">
    <citation type="submission" date="2020-09" db="EMBL/GenBank/DDBJ databases">
        <authorList>
            <person name="Sun Q."/>
            <person name="Ohkuma M."/>
        </authorList>
    </citation>
    <scope>NUCLEOTIDE SEQUENCE</scope>
    <source>
        <strain evidence="5">JCM 4637</strain>
    </source>
</reference>
<feature type="chain" id="PRO_5038823116" evidence="4">
    <location>
        <begin position="21"/>
        <end position="424"/>
    </location>
</feature>
<keyword evidence="2" id="KW-0813">Transport</keyword>
<organism evidence="5 6">
    <name type="scientific">Streptomyces finlayi</name>
    <dbReference type="NCBI Taxonomy" id="67296"/>
    <lineage>
        <taxon>Bacteria</taxon>
        <taxon>Bacillati</taxon>
        <taxon>Actinomycetota</taxon>
        <taxon>Actinomycetes</taxon>
        <taxon>Kitasatosporales</taxon>
        <taxon>Streptomycetaceae</taxon>
        <taxon>Streptomyces</taxon>
    </lineage>
</organism>
<name>A0A918WVP8_9ACTN</name>
<sequence length="424" mass="45217">MRRRQLITLGTALVAATALTLTGCGRSDTGKDDKAKDVDAGAAKGEITVWAMGGEGDNLPKLAADFEKANPGTKIKVTAIPWSAAHDKLAGAIAADKTPDISLVGTTWMAEFAKTGALDPVPTLVDKAKFYPASVEPMTVNNQMYAVPWYVDVRALFGNSKVLSKAGVTKAPETWEELKAAAKAAQTKGGAKWGLFIPPGGLGSGQVLLPLIWQQGGDIMDAGRKKFTLDTPETVKALTYYKSFFEEKIAPKAFAEGDPERWFTKNELGYNLNGPFMVSQFAKLGGAGFEKEFAVSMVPGAAKRTSFAGGAGLAVFKSAKNRDASWKFVNWLTDAKVQSKWYDIQKDLPSVPAAWESGPLKDNPNNAAFGKQMTDAKAPPAIQTFEQVNTMIESTVEKVVKAGLSPADAAKEMQKKADAIGTGN</sequence>
<accession>A0A918WVP8</accession>
<dbReference type="PANTHER" id="PTHR30061">
    <property type="entry name" value="MALTOSE-BINDING PERIPLASMIC PROTEIN"/>
    <property type="match status" value="1"/>
</dbReference>
<dbReference type="GO" id="GO:0015768">
    <property type="term" value="P:maltose transport"/>
    <property type="evidence" value="ECO:0007669"/>
    <property type="project" value="TreeGrafter"/>
</dbReference>
<dbReference type="RefSeq" id="WP_189822935.1">
    <property type="nucleotide sequence ID" value="NZ_BMVC01000003.1"/>
</dbReference>
<proteinExistence type="inferred from homology"/>